<dbReference type="PANTHER" id="PTHR11757">
    <property type="entry name" value="PROTEASE FAMILY S9A OLIGOPEPTIDASE"/>
    <property type="match status" value="1"/>
</dbReference>
<dbReference type="InterPro" id="IPR051543">
    <property type="entry name" value="Serine_Peptidase_S9A"/>
</dbReference>
<dbReference type="SUPFAM" id="SSF53474">
    <property type="entry name" value="alpha/beta-Hydrolases"/>
    <property type="match status" value="1"/>
</dbReference>
<dbReference type="RefSeq" id="XP_065651852.1">
    <property type="nucleotide sequence ID" value="XM_065795780.1"/>
</dbReference>
<name>A0ABM4BRQ9_HYDVU</name>
<dbReference type="Proteomes" id="UP001652625">
    <property type="component" value="Chromosome 04"/>
</dbReference>
<protein>
    <recommendedName>
        <fullName evidence="6">Prolyl endopeptidase</fullName>
        <ecNumber evidence="6">3.4.21.-</ecNumber>
    </recommendedName>
</protein>
<evidence type="ECO:0000256" key="2">
    <source>
        <dbReference type="ARBA" id="ARBA00022670"/>
    </source>
</evidence>
<dbReference type="Pfam" id="PF02897">
    <property type="entry name" value="Peptidase_S9_N"/>
    <property type="match status" value="1"/>
</dbReference>
<dbReference type="PROSITE" id="PS00708">
    <property type="entry name" value="PRO_ENDOPEP_SER"/>
    <property type="match status" value="1"/>
</dbReference>
<dbReference type="InterPro" id="IPR029058">
    <property type="entry name" value="AB_hydrolase_fold"/>
</dbReference>
<comment type="function">
    <text evidence="5">Serine peptidase whose precise substrate specificity remains unclear. Does not cleave peptides after a arginine or lysine residue. Regulates trans-Golgi network morphology and sorting by regulating the membrane binding of the AP-1 complex. May play a role in the regulation of synaptic vesicle exocytosis.</text>
</comment>
<dbReference type="Pfam" id="PF00326">
    <property type="entry name" value="Peptidase_S9"/>
    <property type="match status" value="1"/>
</dbReference>
<gene>
    <name evidence="10" type="primary">LOC101235051</name>
</gene>
<evidence type="ECO:0000313" key="9">
    <source>
        <dbReference type="Proteomes" id="UP001652625"/>
    </source>
</evidence>
<evidence type="ECO:0000259" key="7">
    <source>
        <dbReference type="Pfam" id="PF00326"/>
    </source>
</evidence>
<evidence type="ECO:0000259" key="8">
    <source>
        <dbReference type="Pfam" id="PF02897"/>
    </source>
</evidence>
<dbReference type="InterPro" id="IPR023302">
    <property type="entry name" value="Pept_S9A_N"/>
</dbReference>
<evidence type="ECO:0000313" key="10">
    <source>
        <dbReference type="RefSeq" id="XP_065651852.1"/>
    </source>
</evidence>
<keyword evidence="3 6" id="KW-0378">Hydrolase</keyword>
<dbReference type="SUPFAM" id="SSF50993">
    <property type="entry name" value="Peptidase/esterase 'gauge' domain"/>
    <property type="match status" value="1"/>
</dbReference>
<keyword evidence="9" id="KW-1185">Reference proteome</keyword>
<dbReference type="InterPro" id="IPR002471">
    <property type="entry name" value="Pept_S9_AS"/>
</dbReference>
<comment type="similarity">
    <text evidence="1 6">Belongs to the peptidase S9A family.</text>
</comment>
<evidence type="ECO:0000256" key="4">
    <source>
        <dbReference type="ARBA" id="ARBA00022825"/>
    </source>
</evidence>
<evidence type="ECO:0000256" key="5">
    <source>
        <dbReference type="ARBA" id="ARBA00045448"/>
    </source>
</evidence>
<dbReference type="Gene3D" id="2.130.10.120">
    <property type="entry name" value="Prolyl oligopeptidase, N-terminal domain"/>
    <property type="match status" value="1"/>
</dbReference>
<evidence type="ECO:0000256" key="1">
    <source>
        <dbReference type="ARBA" id="ARBA00005228"/>
    </source>
</evidence>
<dbReference type="GeneID" id="101235051"/>
<organism evidence="9 10">
    <name type="scientific">Hydra vulgaris</name>
    <name type="common">Hydra</name>
    <name type="synonym">Hydra attenuata</name>
    <dbReference type="NCBI Taxonomy" id="6087"/>
    <lineage>
        <taxon>Eukaryota</taxon>
        <taxon>Metazoa</taxon>
        <taxon>Cnidaria</taxon>
        <taxon>Hydrozoa</taxon>
        <taxon>Hydroidolina</taxon>
        <taxon>Anthoathecata</taxon>
        <taxon>Aplanulata</taxon>
        <taxon>Hydridae</taxon>
        <taxon>Hydra</taxon>
    </lineage>
</organism>
<sequence length="682" mass="78574">MIVPAANKIEHRFVVNSEEIADEYAWLRDPDWPNVKDPKIIEYLQMENKYTDHYFDPLQSKKDEIFNELKSRIKLADQSPYTKEDNFYYYSRTEEDKDYPIYCRKACSVSGPEEIILDVNVLAKGKKFTNVGYLTTSPDHTLLAYSVDFTGDEKFTLKIYNLKTQEYLTDEINNIGSKIIWHENLGGLFYMPLNEQLRQDKVMFHFLGVDNSNDKLIFQIADPLYQLVTSKSSSKKYIFIEKNGHSANEIYAIRMNDDNFQAKLIRPLKEDIFYDVKHNGNNFYIKTNENAKNFQIVIVDENDFENDLWNNEFIAHDHSKYLSSFSLTKNYLLLNYRDKGIPLIKVTSLQDKSEKVINFPDSSFTAFAKSTNFEEDDIRIDYSSLARPSTIYSYDFTNDELTILKVQEIPSGFDPEEYKVERIFADSEDVKVPVTLLYKKSLFKKDGTNPVYLYGYGSYGYAVPVSFKNSAISLVNRGFVYVIAHIRGGDDLGFYWYESAKFLNKKRTFLDFIAASEALIRENYTSENNIVICGGSAGGLLIGAVINERPELFKAAIAHVPFVDVLNTMLDESLPLTPGEFKEWGNPKEPEFFSYIKSYSPYDNVKSQNYPSLYVTAGLSDPRVSYWEAAKWVAKLREKKSDTNILLLKTNMDSGHYGASGRFDYLKEAADDIVFIISVFGI</sequence>
<dbReference type="Gene3D" id="3.40.50.1820">
    <property type="entry name" value="alpha/beta hydrolase"/>
    <property type="match status" value="1"/>
</dbReference>
<keyword evidence="2 6" id="KW-0645">Protease</keyword>
<evidence type="ECO:0000256" key="3">
    <source>
        <dbReference type="ARBA" id="ARBA00022801"/>
    </source>
</evidence>
<dbReference type="InterPro" id="IPR001375">
    <property type="entry name" value="Peptidase_S9_cat"/>
</dbReference>
<feature type="domain" description="Peptidase S9 prolyl oligopeptidase catalytic" evidence="7">
    <location>
        <begin position="466"/>
        <end position="680"/>
    </location>
</feature>
<dbReference type="GO" id="GO:0008233">
    <property type="term" value="F:peptidase activity"/>
    <property type="evidence" value="ECO:0007669"/>
    <property type="project" value="UniProtKB-KW"/>
</dbReference>
<feature type="domain" description="Peptidase S9A N-terminal" evidence="8">
    <location>
        <begin position="4"/>
        <end position="406"/>
    </location>
</feature>
<evidence type="ECO:0000256" key="6">
    <source>
        <dbReference type="RuleBase" id="RU368024"/>
    </source>
</evidence>
<dbReference type="GO" id="GO:0006508">
    <property type="term" value="P:proteolysis"/>
    <property type="evidence" value="ECO:0007669"/>
    <property type="project" value="UniProtKB-KW"/>
</dbReference>
<dbReference type="PRINTS" id="PR00862">
    <property type="entry name" value="PROLIGOPTASE"/>
</dbReference>
<dbReference type="PANTHER" id="PTHR11757:SF19">
    <property type="entry name" value="PROLYL ENDOPEPTIDASE-LIKE"/>
    <property type="match status" value="1"/>
</dbReference>
<dbReference type="EC" id="3.4.21.-" evidence="6"/>
<keyword evidence="4 6" id="KW-0720">Serine protease</keyword>
<dbReference type="InterPro" id="IPR002470">
    <property type="entry name" value="Peptidase_S9A"/>
</dbReference>
<reference evidence="10" key="1">
    <citation type="submission" date="2025-08" db="UniProtKB">
        <authorList>
            <consortium name="RefSeq"/>
        </authorList>
    </citation>
    <scope>IDENTIFICATION</scope>
</reference>
<proteinExistence type="inferred from homology"/>
<accession>A0ABM4BRQ9</accession>